<keyword evidence="12" id="KW-0378">Hydrolase</keyword>
<keyword evidence="7" id="KW-0762">Sugar transport</keyword>
<dbReference type="GO" id="GO:0004553">
    <property type="term" value="F:hydrolase activity, hydrolyzing O-glycosyl compounds"/>
    <property type="evidence" value="ECO:0007669"/>
    <property type="project" value="UniProtKB-ARBA"/>
</dbReference>
<dbReference type="SMART" id="SM00642">
    <property type="entry name" value="Aamy"/>
    <property type="match status" value="1"/>
</dbReference>
<keyword evidence="9" id="KW-0598">Phosphotransferase system</keyword>
<evidence type="ECO:0000256" key="10">
    <source>
        <dbReference type="ARBA" id="ARBA00022692"/>
    </source>
</evidence>
<feature type="transmembrane region" description="Helical" evidence="17">
    <location>
        <begin position="399"/>
        <end position="418"/>
    </location>
</feature>
<reference evidence="20 21" key="1">
    <citation type="submission" date="2018-08" db="EMBL/GenBank/DDBJ databases">
        <title>Food and Water Consortium WGS.</title>
        <authorList>
            <person name="Tyson S."/>
            <person name="Peterson C.-L."/>
            <person name="Olson A."/>
            <person name="Tyler S."/>
            <person name="Cabral J."/>
            <person name="Lynch T."/>
            <person name="Knox N."/>
            <person name="Van Domselaar G."/>
            <person name="Graham M."/>
        </authorList>
    </citation>
    <scope>NUCLEOTIDE SEQUENCE [LARGE SCALE GENOMIC DNA]</scope>
    <source>
        <strain evidence="20 21">FWSEC0002</strain>
    </source>
</reference>
<gene>
    <name evidence="20" type="ORF">CCU01_026480</name>
</gene>
<comment type="subcellular location">
    <subcellularLocation>
        <location evidence="2">Cell membrane</location>
        <topology evidence="2">Multi-pass membrane protein</topology>
    </subcellularLocation>
    <subcellularLocation>
        <location evidence="1">Cytoplasm</location>
    </subcellularLocation>
</comment>
<keyword evidence="8" id="KW-0808">Transferase</keyword>
<keyword evidence="5" id="KW-1003">Cell membrane</keyword>
<dbReference type="GO" id="GO:0015574">
    <property type="term" value="F:trehalose transmembrane transporter activity"/>
    <property type="evidence" value="ECO:0007669"/>
    <property type="project" value="InterPro"/>
</dbReference>
<feature type="transmembrane region" description="Helical" evidence="17">
    <location>
        <begin position="159"/>
        <end position="180"/>
    </location>
</feature>
<keyword evidence="4" id="KW-0813">Transport</keyword>
<dbReference type="FunFam" id="3.20.20.80:FF:000014">
    <property type="entry name" value="Alpha,alpha-phosphotrehalase"/>
    <property type="match status" value="1"/>
</dbReference>
<dbReference type="InterPro" id="IPR011296">
    <property type="entry name" value="PTS_IIBC_treh"/>
</dbReference>
<dbReference type="GO" id="GO:0016301">
    <property type="term" value="F:kinase activity"/>
    <property type="evidence" value="ECO:0007669"/>
    <property type="project" value="UniProtKB-KW"/>
</dbReference>
<dbReference type="Gene3D" id="3.20.20.80">
    <property type="entry name" value="Glycosidases"/>
    <property type="match status" value="1"/>
</dbReference>
<dbReference type="CDD" id="cd11333">
    <property type="entry name" value="AmyAc_SI_OligoGlu_DGase"/>
    <property type="match status" value="1"/>
</dbReference>
<dbReference type="PROSITE" id="PS51098">
    <property type="entry name" value="PTS_EIIB_TYPE_1"/>
    <property type="match status" value="1"/>
</dbReference>
<dbReference type="AlphaFoldDB" id="A0A4P8CA10"/>
<dbReference type="InterPro" id="IPR045857">
    <property type="entry name" value="O16G_dom_2"/>
</dbReference>
<dbReference type="GO" id="GO:0005886">
    <property type="term" value="C:plasma membrane"/>
    <property type="evidence" value="ECO:0007669"/>
    <property type="project" value="UniProtKB-SubCell"/>
</dbReference>
<dbReference type="InterPro" id="IPR013780">
    <property type="entry name" value="Glyco_hydro_b"/>
</dbReference>
<evidence type="ECO:0000256" key="5">
    <source>
        <dbReference type="ARBA" id="ARBA00022475"/>
    </source>
</evidence>
<evidence type="ECO:0000259" key="19">
    <source>
        <dbReference type="PROSITE" id="PS51103"/>
    </source>
</evidence>
<dbReference type="InterPro" id="IPR003352">
    <property type="entry name" value="PTS_EIIC"/>
</dbReference>
<keyword evidence="6" id="KW-0963">Cytoplasm</keyword>
<dbReference type="NCBIfam" id="TIGR00826">
    <property type="entry name" value="EIIB_glc"/>
    <property type="match status" value="1"/>
</dbReference>
<dbReference type="InterPro" id="IPR036878">
    <property type="entry name" value="Glu_permease_IIB"/>
</dbReference>
<keyword evidence="11" id="KW-0418">Kinase</keyword>
<dbReference type="SUPFAM" id="SSF51445">
    <property type="entry name" value="(Trans)glycosidases"/>
    <property type="match status" value="1"/>
</dbReference>
<dbReference type="GO" id="GO:0090589">
    <property type="term" value="F:protein-phosphocysteine-trehalose phosphotransferase system transporter activity"/>
    <property type="evidence" value="ECO:0007669"/>
    <property type="project" value="TreeGrafter"/>
</dbReference>
<evidence type="ECO:0000256" key="9">
    <source>
        <dbReference type="ARBA" id="ARBA00022683"/>
    </source>
</evidence>
<dbReference type="FunFam" id="2.60.40.1180:FF:000007">
    <property type="entry name" value="Sucrose isomerase"/>
    <property type="match status" value="1"/>
</dbReference>
<keyword evidence="13 17" id="KW-1133">Transmembrane helix</keyword>
<evidence type="ECO:0000256" key="14">
    <source>
        <dbReference type="ARBA" id="ARBA00023136"/>
    </source>
</evidence>
<feature type="domain" description="PTS EIIC type-1" evidence="19">
    <location>
        <begin position="109"/>
        <end position="472"/>
    </location>
</feature>
<feature type="transmembrane region" description="Helical" evidence="17">
    <location>
        <begin position="187"/>
        <end position="208"/>
    </location>
</feature>
<dbReference type="GO" id="GO:0016052">
    <property type="term" value="P:carbohydrate catabolic process"/>
    <property type="evidence" value="ECO:0007669"/>
    <property type="project" value="UniProtKB-ARBA"/>
</dbReference>
<feature type="transmembrane region" description="Helical" evidence="17">
    <location>
        <begin position="373"/>
        <end position="392"/>
    </location>
</feature>
<evidence type="ECO:0000256" key="17">
    <source>
        <dbReference type="SAM" id="Phobius"/>
    </source>
</evidence>
<feature type="domain" description="PTS EIIB type-1" evidence="18">
    <location>
        <begin position="7"/>
        <end position="89"/>
    </location>
</feature>
<feature type="transmembrane region" description="Helical" evidence="17">
    <location>
        <begin position="107"/>
        <end position="131"/>
    </location>
</feature>
<evidence type="ECO:0000256" key="6">
    <source>
        <dbReference type="ARBA" id="ARBA00022490"/>
    </source>
</evidence>
<dbReference type="Gene3D" id="3.30.1360.60">
    <property type="entry name" value="Glucose permease domain IIB"/>
    <property type="match status" value="1"/>
</dbReference>
<evidence type="ECO:0000256" key="8">
    <source>
        <dbReference type="ARBA" id="ARBA00022679"/>
    </source>
</evidence>
<organism evidence="20 21">
    <name type="scientific">Escherichia coli O145:NM</name>
    <dbReference type="NCBI Taxonomy" id="991919"/>
    <lineage>
        <taxon>Bacteria</taxon>
        <taxon>Pseudomonadati</taxon>
        <taxon>Pseudomonadota</taxon>
        <taxon>Gammaproteobacteria</taxon>
        <taxon>Enterobacterales</taxon>
        <taxon>Enterobacteriaceae</taxon>
        <taxon>Escherichia</taxon>
    </lineage>
</organism>
<feature type="transmembrane region" description="Helical" evidence="17">
    <location>
        <begin position="228"/>
        <end position="245"/>
    </location>
</feature>
<evidence type="ECO:0000256" key="1">
    <source>
        <dbReference type="ARBA" id="ARBA00004496"/>
    </source>
</evidence>
<evidence type="ECO:0000313" key="20">
    <source>
        <dbReference type="EMBL" id="QCH95999.1"/>
    </source>
</evidence>
<dbReference type="InterPro" id="IPR006047">
    <property type="entry name" value="GH13_cat_dom"/>
</dbReference>
<evidence type="ECO:0000256" key="11">
    <source>
        <dbReference type="ARBA" id="ARBA00022777"/>
    </source>
</evidence>
<keyword evidence="10 17" id="KW-0812">Transmembrane</keyword>
<dbReference type="Proteomes" id="UP000310529">
    <property type="component" value="Chromosome"/>
</dbReference>
<protein>
    <submittedName>
        <fullName evidence="20">PTS trehalose transporter subunit IIBC</fullName>
    </submittedName>
</protein>
<keyword evidence="14 17" id="KW-0472">Membrane</keyword>
<dbReference type="SUPFAM" id="SSF51011">
    <property type="entry name" value="Glycosyl hydrolase domain"/>
    <property type="match status" value="1"/>
</dbReference>
<accession>A0A4P8CA10</accession>
<evidence type="ECO:0000256" key="7">
    <source>
        <dbReference type="ARBA" id="ARBA00022597"/>
    </source>
</evidence>
<dbReference type="Pfam" id="PF00367">
    <property type="entry name" value="PTS_EIIB"/>
    <property type="match status" value="1"/>
</dbReference>
<proteinExistence type="inferred from homology"/>
<dbReference type="PANTHER" id="PTHR30175:SF1">
    <property type="entry name" value="PTS SYSTEM ARBUTIN-, CELLOBIOSE-, AND SALICIN-SPECIFIC EIIBC COMPONENT-RELATED"/>
    <property type="match status" value="1"/>
</dbReference>
<dbReference type="Gene3D" id="3.90.400.10">
    <property type="entry name" value="Oligo-1,6-glucosidase, Domain 2"/>
    <property type="match status" value="1"/>
</dbReference>
<comment type="similarity">
    <text evidence="3">Belongs to the glycosyl hydrolase 13 family.</text>
</comment>
<feature type="transmembrane region" description="Helical" evidence="17">
    <location>
        <begin position="341"/>
        <end position="361"/>
    </location>
</feature>
<feature type="transmembrane region" description="Helical" evidence="17">
    <location>
        <begin position="301"/>
        <end position="321"/>
    </location>
</feature>
<dbReference type="CDD" id="cd00212">
    <property type="entry name" value="PTS_IIB_glc"/>
    <property type="match status" value="1"/>
</dbReference>
<dbReference type="PANTHER" id="PTHR30175">
    <property type="entry name" value="PHOSPHOTRANSFERASE SYSTEM TRANSPORT PROTEIN"/>
    <property type="match status" value="1"/>
</dbReference>
<dbReference type="PROSITE" id="PS01035">
    <property type="entry name" value="PTS_EIIB_TYPE_1_CYS"/>
    <property type="match status" value="1"/>
</dbReference>
<dbReference type="InterPro" id="IPR017853">
    <property type="entry name" value="GH"/>
</dbReference>
<keyword evidence="15" id="KW-0326">Glycosidase</keyword>
<evidence type="ECO:0000256" key="15">
    <source>
        <dbReference type="ARBA" id="ARBA00023295"/>
    </source>
</evidence>
<name>A0A4P8CA10_ECOLX</name>
<dbReference type="FunFam" id="3.90.400.10:FF:000002">
    <property type="entry name" value="Sucrose isomerase"/>
    <property type="match status" value="1"/>
</dbReference>
<evidence type="ECO:0000256" key="12">
    <source>
        <dbReference type="ARBA" id="ARBA00022801"/>
    </source>
</evidence>
<feature type="active site" description="Phosphocysteine intermediate; for EIIB activity" evidence="16">
    <location>
        <position position="29"/>
    </location>
</feature>
<evidence type="ECO:0000256" key="3">
    <source>
        <dbReference type="ARBA" id="ARBA00008061"/>
    </source>
</evidence>
<dbReference type="InterPro" id="IPR050558">
    <property type="entry name" value="PTS_Sugar-Specific_Components"/>
</dbReference>
<evidence type="ECO:0000256" key="2">
    <source>
        <dbReference type="ARBA" id="ARBA00004651"/>
    </source>
</evidence>
<dbReference type="InterPro" id="IPR001996">
    <property type="entry name" value="PTS_IIB_1"/>
</dbReference>
<dbReference type="InterPro" id="IPR018113">
    <property type="entry name" value="PTrfase_EIIB_Cys"/>
</dbReference>
<dbReference type="Pfam" id="PF02378">
    <property type="entry name" value="PTS_EIIC"/>
    <property type="match status" value="1"/>
</dbReference>
<feature type="transmembrane region" description="Helical" evidence="17">
    <location>
        <begin position="257"/>
        <end position="281"/>
    </location>
</feature>
<dbReference type="NCBIfam" id="TIGR01992">
    <property type="entry name" value="PTS-IIBC-Tre"/>
    <property type="match status" value="1"/>
</dbReference>
<dbReference type="GO" id="GO:0008982">
    <property type="term" value="F:protein-N(PI)-phosphohistidine-sugar phosphotransferase activity"/>
    <property type="evidence" value="ECO:0007669"/>
    <property type="project" value="InterPro"/>
</dbReference>
<dbReference type="GO" id="GO:0009401">
    <property type="term" value="P:phosphoenolpyruvate-dependent sugar phosphotransferase system"/>
    <property type="evidence" value="ECO:0007669"/>
    <property type="project" value="UniProtKB-KW"/>
</dbReference>
<dbReference type="SUPFAM" id="SSF55604">
    <property type="entry name" value="Glucose permease domain IIB"/>
    <property type="match status" value="1"/>
</dbReference>
<feature type="transmembrane region" description="Helical" evidence="17">
    <location>
        <begin position="438"/>
        <end position="461"/>
    </location>
</feature>
<sequence length="941" mass="105553">MMSKINQTDIDRLIELVGGRGNIATVSHCITRLRFVLNQPANARPKEIEQLPMVKGCFTNAGQFQVVIGTNVGDYYQALIASTGQAQVDKEQVKKAARQNMKWHEQLISHFAEIFFPLLPALISGGLILGFRNVIGDLPMSNGQTLAQMYPSLQTIYDFLWLIGEAIFFYLPVGICWSAVKKMGGTPILGIVLGVTLVSPQLMNAYLLGQQLPEVWDFGMFSIAKVGYQAQVIPALLAGLALGVIETRLKRIVPDYLYLVVVPVCSLILAVFLAHALIGPFGRMIGDGVAFAVRHLMTGSFAPIGAALFGFLYAPLVITGVHQTTLAIDLQMIQSMGGTPVWPLIALSNIAQGSAVIGIIISSRKHNEREISVPAAISAWLGVTEPAMYGINLKYRFPMLCAMIGSGLAGLLCGLNGVMANGIGVGGLPGILSIQPSYWQVFALAMAIAIIIPIVLTSFIYQRKYRLGTLDDFDELVTQAKSRGIRIILDMVFNHTSTQHAWFREALNKESPYRQFYIWRDGEPETPPNNWRSKFGGSAWRWHAESEQYYLHLFAPEQADLNWENPAVRAELKKVCEFWADRGVDGLRLDVVNLISKDPRFPEDLDGDGRRFYTDGPRAHEFLHEMNRDVFTPRGLMTVGEMSSTSLEHCQRYAALTGSELSMTFNFHHLKVDYPGGEKWTLAKPDFVALKTLFRHWQQGMHNVAWNALFWCNHDQPRIVSRFGDEGEYRVPAAKMLAMVLHGMQGTPYIYQGEEIGMTNPHFTRITDYRDVESLNMFAELRNDGRDADELLAILASKSRDNSRTPMQWSNGDNAGFTAGEPWIGLGDNYQQINVEAALADDSSVFYTYQKLIALRKQEAILTWGNYQDLLPNSPVLWCYRREWKGQTLLVIANLSREIQPWQPGQMRGNWQLVMHNYEEASPQPCAMTLRPFEAVWWLQK</sequence>
<dbReference type="FunFam" id="3.30.1360.60:FF:000001">
    <property type="entry name" value="PTS system glucose-specific IIBC component PtsG"/>
    <property type="match status" value="1"/>
</dbReference>
<dbReference type="NCBIfam" id="NF008183">
    <property type="entry name" value="PRK10933.1"/>
    <property type="match status" value="1"/>
</dbReference>
<evidence type="ECO:0000256" key="16">
    <source>
        <dbReference type="PROSITE-ProRule" id="PRU00421"/>
    </source>
</evidence>
<dbReference type="NCBIfam" id="NF008236">
    <property type="entry name" value="PRK11007.1"/>
    <property type="match status" value="1"/>
</dbReference>
<dbReference type="Gene3D" id="2.60.40.1180">
    <property type="entry name" value="Golgi alpha-mannosidase II"/>
    <property type="match status" value="1"/>
</dbReference>
<evidence type="ECO:0000313" key="21">
    <source>
        <dbReference type="Proteomes" id="UP000310529"/>
    </source>
</evidence>
<evidence type="ECO:0000256" key="13">
    <source>
        <dbReference type="ARBA" id="ARBA00022989"/>
    </source>
</evidence>
<dbReference type="GO" id="GO:0005737">
    <property type="term" value="C:cytoplasm"/>
    <property type="evidence" value="ECO:0007669"/>
    <property type="project" value="UniProtKB-SubCell"/>
</dbReference>
<dbReference type="Pfam" id="PF00128">
    <property type="entry name" value="Alpha-amylase"/>
    <property type="match status" value="1"/>
</dbReference>
<dbReference type="EMBL" id="CP031919">
    <property type="protein sequence ID" value="QCH95999.1"/>
    <property type="molecule type" value="Genomic_DNA"/>
</dbReference>
<dbReference type="InterPro" id="IPR013013">
    <property type="entry name" value="PTS_EIIC_1"/>
</dbReference>
<evidence type="ECO:0000259" key="18">
    <source>
        <dbReference type="PROSITE" id="PS51098"/>
    </source>
</evidence>
<dbReference type="PROSITE" id="PS51103">
    <property type="entry name" value="PTS_EIIC_TYPE_1"/>
    <property type="match status" value="1"/>
</dbReference>
<evidence type="ECO:0000256" key="4">
    <source>
        <dbReference type="ARBA" id="ARBA00022448"/>
    </source>
</evidence>